<dbReference type="PANTHER" id="PTHR45754">
    <property type="entry name" value="METHYLENETETRAHYDROFOLATE REDUCTASE"/>
    <property type="match status" value="1"/>
</dbReference>
<reference evidence="7" key="1">
    <citation type="journal article" date="2014" name="Front. Microbiol.">
        <title>High frequency of phylogenetically diverse reductive dehalogenase-homologous genes in deep subseafloor sedimentary metagenomes.</title>
        <authorList>
            <person name="Kawai M."/>
            <person name="Futagami T."/>
            <person name="Toyoda A."/>
            <person name="Takaki Y."/>
            <person name="Nishi S."/>
            <person name="Hori S."/>
            <person name="Arai W."/>
            <person name="Tsubouchi T."/>
            <person name="Morono Y."/>
            <person name="Uchiyama I."/>
            <person name="Ito T."/>
            <person name="Fujiyama A."/>
            <person name="Inagaki F."/>
            <person name="Takami H."/>
        </authorList>
    </citation>
    <scope>NUCLEOTIDE SEQUENCE</scope>
    <source>
        <strain evidence="7">Expedition CK06-06</strain>
    </source>
</reference>
<evidence type="ECO:0000256" key="1">
    <source>
        <dbReference type="ARBA" id="ARBA00001974"/>
    </source>
</evidence>
<dbReference type="UniPathway" id="UPA00193"/>
<keyword evidence="6" id="KW-0560">Oxidoreductase</keyword>
<dbReference type="SUPFAM" id="SSF51730">
    <property type="entry name" value="FAD-linked oxidoreductase"/>
    <property type="match status" value="1"/>
</dbReference>
<dbReference type="GO" id="GO:0071949">
    <property type="term" value="F:FAD binding"/>
    <property type="evidence" value="ECO:0007669"/>
    <property type="project" value="TreeGrafter"/>
</dbReference>
<dbReference type="AlphaFoldDB" id="X0YSD6"/>
<organism evidence="7">
    <name type="scientific">marine sediment metagenome</name>
    <dbReference type="NCBI Taxonomy" id="412755"/>
    <lineage>
        <taxon>unclassified sequences</taxon>
        <taxon>metagenomes</taxon>
        <taxon>ecological metagenomes</taxon>
    </lineage>
</organism>
<evidence type="ECO:0000256" key="6">
    <source>
        <dbReference type="ARBA" id="ARBA00023002"/>
    </source>
</evidence>
<protein>
    <submittedName>
        <fullName evidence="7">Uncharacterized protein</fullName>
    </submittedName>
</protein>
<evidence type="ECO:0000256" key="5">
    <source>
        <dbReference type="ARBA" id="ARBA00022827"/>
    </source>
</evidence>
<dbReference type="Gene3D" id="3.20.20.220">
    <property type="match status" value="1"/>
</dbReference>
<dbReference type="InterPro" id="IPR029041">
    <property type="entry name" value="FAD-linked_oxidoreductase-like"/>
</dbReference>
<dbReference type="GO" id="GO:0035999">
    <property type="term" value="P:tetrahydrofolate interconversion"/>
    <property type="evidence" value="ECO:0007669"/>
    <property type="project" value="UniProtKB-UniPathway"/>
</dbReference>
<proteinExistence type="inferred from homology"/>
<name>X0YSD6_9ZZZZ</name>
<dbReference type="InterPro" id="IPR003171">
    <property type="entry name" value="Mehydrof_redctse-like"/>
</dbReference>
<dbReference type="GO" id="GO:0005829">
    <property type="term" value="C:cytosol"/>
    <property type="evidence" value="ECO:0007669"/>
    <property type="project" value="TreeGrafter"/>
</dbReference>
<dbReference type="PANTHER" id="PTHR45754:SF3">
    <property type="entry name" value="METHYLENETETRAHYDROFOLATE REDUCTASE (NADPH)"/>
    <property type="match status" value="1"/>
</dbReference>
<comment type="similarity">
    <text evidence="3">Belongs to the methylenetetrahydrofolate reductase family.</text>
</comment>
<gene>
    <name evidence="7" type="ORF">S01H4_03765</name>
</gene>
<comment type="cofactor">
    <cofactor evidence="1">
        <name>FAD</name>
        <dbReference type="ChEBI" id="CHEBI:57692"/>
    </cofactor>
</comment>
<comment type="pathway">
    <text evidence="2">One-carbon metabolism; tetrahydrofolate interconversion.</text>
</comment>
<evidence type="ECO:0000256" key="4">
    <source>
        <dbReference type="ARBA" id="ARBA00022630"/>
    </source>
</evidence>
<dbReference type="GO" id="GO:0009086">
    <property type="term" value="P:methionine biosynthetic process"/>
    <property type="evidence" value="ECO:0007669"/>
    <property type="project" value="TreeGrafter"/>
</dbReference>
<dbReference type="EMBL" id="BART01000951">
    <property type="protein sequence ID" value="GAG59374.1"/>
    <property type="molecule type" value="Genomic_DNA"/>
</dbReference>
<evidence type="ECO:0000313" key="7">
    <source>
        <dbReference type="EMBL" id="GAG59374.1"/>
    </source>
</evidence>
<sequence length="254" mass="29049">MQVINVLKKADKPVFSLEITPPEKGKSIQGIFDTIDMFKEFKPHFINVTYHQQKVVYTEKKGIIKKIPKRKNVGTVGICSAIKHKYGIETVPHLICGGFNKYDTEDALIDLNFLGMENLLILRGDPRPEEKEFIPEKEGYKYASQLVKQVSDMNQGKYLEELNNGHPTHFCIGVAGYPEKHWEAPNMEQDLLNLKNKVDQGADYVITQMCFKVNKFKEFVKKARDIGITVPIIPGIKPFTIRLSPERKPAKFPE</sequence>
<keyword evidence="4" id="KW-0285">Flavoprotein</keyword>
<dbReference type="CDD" id="cd00537">
    <property type="entry name" value="MTHFR"/>
    <property type="match status" value="1"/>
</dbReference>
<evidence type="ECO:0000256" key="2">
    <source>
        <dbReference type="ARBA" id="ARBA00004777"/>
    </source>
</evidence>
<dbReference type="GO" id="GO:0004489">
    <property type="term" value="F:methylenetetrahydrofolate reductase [NAD(P)H] activity"/>
    <property type="evidence" value="ECO:0007669"/>
    <property type="project" value="InterPro"/>
</dbReference>
<dbReference type="Pfam" id="PF02219">
    <property type="entry name" value="MTHFR"/>
    <property type="match status" value="1"/>
</dbReference>
<keyword evidence="5" id="KW-0274">FAD</keyword>
<accession>X0YSD6</accession>
<evidence type="ECO:0000256" key="3">
    <source>
        <dbReference type="ARBA" id="ARBA00006743"/>
    </source>
</evidence>
<comment type="caution">
    <text evidence="7">The sequence shown here is derived from an EMBL/GenBank/DDBJ whole genome shotgun (WGS) entry which is preliminary data.</text>
</comment>